<dbReference type="PANTHER" id="PTHR44227">
    <property type="match status" value="1"/>
</dbReference>
<keyword evidence="2 3" id="KW-0802">TPR repeat</keyword>
<feature type="repeat" description="TPR" evidence="3">
    <location>
        <begin position="432"/>
        <end position="465"/>
    </location>
</feature>
<dbReference type="OrthoDB" id="186434at2"/>
<dbReference type="Gene3D" id="1.25.40.10">
    <property type="entry name" value="Tetratricopeptide repeat domain"/>
    <property type="match status" value="3"/>
</dbReference>
<dbReference type="Pfam" id="PF13414">
    <property type="entry name" value="TPR_11"/>
    <property type="match status" value="1"/>
</dbReference>
<keyword evidence="4" id="KW-1133">Transmembrane helix</keyword>
<feature type="repeat" description="TPR" evidence="3">
    <location>
        <begin position="568"/>
        <end position="601"/>
    </location>
</feature>
<evidence type="ECO:0000313" key="5">
    <source>
        <dbReference type="EMBL" id="RXK54707.1"/>
    </source>
</evidence>
<feature type="transmembrane region" description="Helical" evidence="4">
    <location>
        <begin position="12"/>
        <end position="30"/>
    </location>
</feature>
<feature type="repeat" description="TPR" evidence="3">
    <location>
        <begin position="466"/>
        <end position="499"/>
    </location>
</feature>
<dbReference type="InterPro" id="IPR011990">
    <property type="entry name" value="TPR-like_helical_dom_sf"/>
</dbReference>
<evidence type="ECO:0000313" key="6">
    <source>
        <dbReference type="Proteomes" id="UP000290218"/>
    </source>
</evidence>
<sequence length="651" mass="71693">MSTPSTPYARSGLPIWGVGLIIVGATAVAYHNSFGVPFIFDDDLSIRDNPTIRSLATAWVPPGQSGLTVSGRPLLNFTLALNYAVGGTAVWGYHLVNLLIHVAAGCTLFGIVRRTMEANRFTPSLAEARRGSENPPCNRDATWLALAVALLWTLHPLQTQAVTYIVQRAESLVSLMYLLTLWCFIRSIEPGAPKRWAVLAWVACLLGMAAKEVMVTAPVMVALYDRVFVAGSWTEVWRRRWRFHLALAATWLLLVWLVMTTGGRGGTAGFGGAMSPWGYALTQVGAVVRYLQLALWPQPLVFDYGKDLVPGWSAVWWQTLLLLPLLVASGWAAWRGRASGYLGVFFFAVLAPSSSFVPVVTQTMSEHRVYLALAAVVSLVVVALHAWLGRRSFLVLGALAVGLTTATVRRNHDYRTELAIWEDTVVKRPQNIRALSALAEIYQKAGRLDEARVLLEEAARVAPESVEVRNNLGNAWMKLGRWPEAIACFEAAHRLKPEEPDVLSNLGNALLQTGQVVEAIAHFELALRHKPDFPEPRYNLANTLAQLGRLAEAEPHYARYVQLKPDDPDARSNYGDVLLELGRGPQALAQFEAAIRLKPDRAELHNNLGVALARLGRAREAVPHFETALRLQPDFTGARQNLAQAQQALVR</sequence>
<dbReference type="InterPro" id="IPR019734">
    <property type="entry name" value="TPR_rpt"/>
</dbReference>
<proteinExistence type="predicted"/>
<keyword evidence="6" id="KW-1185">Reference proteome</keyword>
<dbReference type="SMART" id="SM00028">
    <property type="entry name" value="TPR"/>
    <property type="match status" value="6"/>
</dbReference>
<protein>
    <submittedName>
        <fullName evidence="5">Tetratricopeptide repeat protein</fullName>
    </submittedName>
</protein>
<accession>A0A4Q1C734</accession>
<feature type="transmembrane region" description="Helical" evidence="4">
    <location>
        <begin position="341"/>
        <end position="361"/>
    </location>
</feature>
<feature type="repeat" description="TPR" evidence="3">
    <location>
        <begin position="534"/>
        <end position="567"/>
    </location>
</feature>
<gene>
    <name evidence="5" type="ORF">ESB00_02090</name>
</gene>
<comment type="caution">
    <text evidence="5">The sequence shown here is derived from an EMBL/GenBank/DDBJ whole genome shotgun (WGS) entry which is preliminary data.</text>
</comment>
<feature type="transmembrane region" description="Helical" evidence="4">
    <location>
        <begin position="164"/>
        <end position="185"/>
    </location>
</feature>
<dbReference type="InterPro" id="IPR052346">
    <property type="entry name" value="O-mannosyl-transferase_TMTC"/>
</dbReference>
<evidence type="ECO:0000256" key="4">
    <source>
        <dbReference type="SAM" id="Phobius"/>
    </source>
</evidence>
<evidence type="ECO:0000256" key="2">
    <source>
        <dbReference type="ARBA" id="ARBA00022803"/>
    </source>
</evidence>
<evidence type="ECO:0000256" key="3">
    <source>
        <dbReference type="PROSITE-ProRule" id="PRU00339"/>
    </source>
</evidence>
<feature type="repeat" description="TPR" evidence="3">
    <location>
        <begin position="602"/>
        <end position="635"/>
    </location>
</feature>
<name>A0A4Q1C734_9BACT</name>
<feature type="transmembrane region" description="Helical" evidence="4">
    <location>
        <begin position="315"/>
        <end position="334"/>
    </location>
</feature>
<keyword evidence="1" id="KW-0677">Repeat</keyword>
<dbReference type="PROSITE" id="PS50005">
    <property type="entry name" value="TPR"/>
    <property type="match status" value="6"/>
</dbReference>
<keyword evidence="4" id="KW-0472">Membrane</keyword>
<feature type="transmembrane region" description="Helical" evidence="4">
    <location>
        <begin position="243"/>
        <end position="265"/>
    </location>
</feature>
<feature type="repeat" description="TPR" evidence="3">
    <location>
        <begin position="500"/>
        <end position="533"/>
    </location>
</feature>
<dbReference type="PANTHER" id="PTHR44227:SF3">
    <property type="entry name" value="PROTEIN O-MANNOSYL-TRANSFERASE TMTC4"/>
    <property type="match status" value="1"/>
</dbReference>
<evidence type="ECO:0000256" key="1">
    <source>
        <dbReference type="ARBA" id="ARBA00022737"/>
    </source>
</evidence>
<dbReference type="Pfam" id="PF13432">
    <property type="entry name" value="TPR_16"/>
    <property type="match status" value="2"/>
</dbReference>
<feature type="transmembrane region" description="Helical" evidence="4">
    <location>
        <begin position="277"/>
        <end position="295"/>
    </location>
</feature>
<feature type="transmembrane region" description="Helical" evidence="4">
    <location>
        <begin position="91"/>
        <end position="112"/>
    </location>
</feature>
<dbReference type="Proteomes" id="UP000290218">
    <property type="component" value="Unassembled WGS sequence"/>
</dbReference>
<dbReference type="AlphaFoldDB" id="A0A4Q1C734"/>
<dbReference type="EMBL" id="SDHX01000001">
    <property type="protein sequence ID" value="RXK54707.1"/>
    <property type="molecule type" value="Genomic_DNA"/>
</dbReference>
<keyword evidence="4" id="KW-0812">Transmembrane</keyword>
<dbReference type="SUPFAM" id="SSF48452">
    <property type="entry name" value="TPR-like"/>
    <property type="match status" value="1"/>
</dbReference>
<organism evidence="5 6">
    <name type="scientific">Oleiharenicola lentus</name>
    <dbReference type="NCBI Taxonomy" id="2508720"/>
    <lineage>
        <taxon>Bacteria</taxon>
        <taxon>Pseudomonadati</taxon>
        <taxon>Verrucomicrobiota</taxon>
        <taxon>Opitutia</taxon>
        <taxon>Opitutales</taxon>
        <taxon>Opitutaceae</taxon>
        <taxon>Oleiharenicola</taxon>
    </lineage>
</organism>
<dbReference type="RefSeq" id="WP_129046071.1">
    <property type="nucleotide sequence ID" value="NZ_SDHX01000001.1"/>
</dbReference>
<feature type="transmembrane region" description="Helical" evidence="4">
    <location>
        <begin position="367"/>
        <end position="388"/>
    </location>
</feature>
<dbReference type="PROSITE" id="PS50293">
    <property type="entry name" value="TPR_REGION"/>
    <property type="match status" value="1"/>
</dbReference>
<reference evidence="5 6" key="1">
    <citation type="submission" date="2019-01" db="EMBL/GenBank/DDBJ databases">
        <title>Lacunisphaera sp. strain TWA-58.</title>
        <authorList>
            <person name="Chen W.-M."/>
        </authorList>
    </citation>
    <scope>NUCLEOTIDE SEQUENCE [LARGE SCALE GENOMIC DNA]</scope>
    <source>
        <strain evidence="5 6">TWA-58</strain>
    </source>
</reference>
<feature type="transmembrane region" description="Helical" evidence="4">
    <location>
        <begin position="197"/>
        <end position="223"/>
    </location>
</feature>